<dbReference type="SMART" id="SM00256">
    <property type="entry name" value="FBOX"/>
    <property type="match status" value="1"/>
</dbReference>
<dbReference type="PANTHER" id="PTHR31672">
    <property type="entry name" value="BNACNNG10540D PROTEIN"/>
    <property type="match status" value="1"/>
</dbReference>
<dbReference type="Pfam" id="PF00646">
    <property type="entry name" value="F-box"/>
    <property type="match status" value="1"/>
</dbReference>
<dbReference type="AlphaFoldDB" id="A0AAP0PYT7"/>
<name>A0AAP0PYT7_9MAGN</name>
<reference evidence="2 3" key="1">
    <citation type="submission" date="2024-01" db="EMBL/GenBank/DDBJ databases">
        <title>Genome assemblies of Stephania.</title>
        <authorList>
            <person name="Yang L."/>
        </authorList>
    </citation>
    <scope>NUCLEOTIDE SEQUENCE [LARGE SCALE GENOMIC DNA]</scope>
    <source>
        <strain evidence="2">YNDBR</strain>
        <tissue evidence="2">Leaf</tissue>
    </source>
</reference>
<organism evidence="2 3">
    <name type="scientific">Stephania yunnanensis</name>
    <dbReference type="NCBI Taxonomy" id="152371"/>
    <lineage>
        <taxon>Eukaryota</taxon>
        <taxon>Viridiplantae</taxon>
        <taxon>Streptophyta</taxon>
        <taxon>Embryophyta</taxon>
        <taxon>Tracheophyta</taxon>
        <taxon>Spermatophyta</taxon>
        <taxon>Magnoliopsida</taxon>
        <taxon>Ranunculales</taxon>
        <taxon>Menispermaceae</taxon>
        <taxon>Menispermoideae</taxon>
        <taxon>Cissampelideae</taxon>
        <taxon>Stephania</taxon>
    </lineage>
</organism>
<dbReference type="Proteomes" id="UP001420932">
    <property type="component" value="Unassembled WGS sequence"/>
</dbReference>
<evidence type="ECO:0000313" key="3">
    <source>
        <dbReference type="Proteomes" id="UP001420932"/>
    </source>
</evidence>
<dbReference type="Gene3D" id="1.20.1280.50">
    <property type="match status" value="1"/>
</dbReference>
<proteinExistence type="predicted"/>
<dbReference type="InterPro" id="IPR017451">
    <property type="entry name" value="F-box-assoc_interact_dom"/>
</dbReference>
<dbReference type="PANTHER" id="PTHR31672:SF13">
    <property type="entry name" value="F-BOX PROTEIN CPR30-LIKE"/>
    <property type="match status" value="1"/>
</dbReference>
<dbReference type="CDD" id="cd22157">
    <property type="entry name" value="F-box_AtFBW1-like"/>
    <property type="match status" value="1"/>
</dbReference>
<accession>A0AAP0PYT7</accession>
<dbReference type="EMBL" id="JBBNAF010000003">
    <property type="protein sequence ID" value="KAK9161422.1"/>
    <property type="molecule type" value="Genomic_DNA"/>
</dbReference>
<dbReference type="InterPro" id="IPR013187">
    <property type="entry name" value="F-box-assoc_dom_typ3"/>
</dbReference>
<evidence type="ECO:0000313" key="2">
    <source>
        <dbReference type="EMBL" id="KAK9161422.1"/>
    </source>
</evidence>
<dbReference type="InterPro" id="IPR050796">
    <property type="entry name" value="SCF_F-box_component"/>
</dbReference>
<feature type="domain" description="F-box" evidence="1">
    <location>
        <begin position="14"/>
        <end position="55"/>
    </location>
</feature>
<dbReference type="NCBIfam" id="TIGR01640">
    <property type="entry name" value="F_box_assoc_1"/>
    <property type="match status" value="1"/>
</dbReference>
<evidence type="ECO:0000259" key="1">
    <source>
        <dbReference type="SMART" id="SM00256"/>
    </source>
</evidence>
<gene>
    <name evidence="2" type="ORF">Syun_007763</name>
</gene>
<dbReference type="SUPFAM" id="SSF81383">
    <property type="entry name" value="F-box domain"/>
    <property type="match status" value="1"/>
</dbReference>
<comment type="caution">
    <text evidence="2">The sequence shown here is derived from an EMBL/GenBank/DDBJ whole genome shotgun (WGS) entry which is preliminary data.</text>
</comment>
<keyword evidence="3" id="KW-1185">Reference proteome</keyword>
<dbReference type="InterPro" id="IPR036047">
    <property type="entry name" value="F-box-like_dom_sf"/>
</dbReference>
<dbReference type="Pfam" id="PF08268">
    <property type="entry name" value="FBA_3"/>
    <property type="match status" value="1"/>
</dbReference>
<protein>
    <recommendedName>
        <fullName evidence="1">F-box domain-containing protein</fullName>
    </recommendedName>
</protein>
<dbReference type="InterPro" id="IPR001810">
    <property type="entry name" value="F-box_dom"/>
</dbReference>
<sequence length="412" mass="47051">MTSRPPRQTTPDELPHDIITEEILPKLPPNSLLRFKLVCKKWRDLINHPDFIHAHLLHHSRSNRQLNVLFTNQGKLHSRTIKTCVSSSSSSSSSIEVARNPLPSNCFDLHKHREPIFWGSCNGLICLQTGDYELGLWNPCTGSYTALPYHPPIRAPASYGFGYDAETKDYKLVKIVSIINNTTDPQVQVWVFTLNSNSWRAISSYDDDNDDDDDCAVCTAVGAAPGKYINDDDRGVVYWVGEGLLDKLICFDIRDEVFSVLMLPNISSIITQEISGIEICDIDGCLALARELNCEAGMILHEVWLKKENWIKMYSVDASRSRYWIDIENIMPLGGIDIVEKKKNEKNEIKERRVERVIYMGKCGWRSCFSFHSRTKQFMRFPFPDASRYFAKYGSIITYVESLVSINPEKEP</sequence>